<keyword evidence="2" id="KW-0378">Hydrolase</keyword>
<proteinExistence type="inferred from homology"/>
<dbReference type="PANTHER" id="PTHR43536">
    <property type="entry name" value="MANNOSYLGLYCOPROTEIN ENDO-BETA-MANNOSIDASE"/>
    <property type="match status" value="1"/>
</dbReference>
<organism evidence="9 10">
    <name type="scientific">Chitinophaga costaii</name>
    <dbReference type="NCBI Taxonomy" id="1335309"/>
    <lineage>
        <taxon>Bacteria</taxon>
        <taxon>Pseudomonadati</taxon>
        <taxon>Bacteroidota</taxon>
        <taxon>Chitinophagia</taxon>
        <taxon>Chitinophagales</taxon>
        <taxon>Chitinophagaceae</taxon>
        <taxon>Chitinophaga</taxon>
    </lineage>
</organism>
<keyword evidence="10" id="KW-1185">Reference proteome</keyword>
<feature type="domain" description="Exo-beta-D-glucosaminidase Ig-fold" evidence="7">
    <location>
        <begin position="760"/>
        <end position="867"/>
    </location>
</feature>
<evidence type="ECO:0000313" key="9">
    <source>
        <dbReference type="EMBL" id="SCC62225.1"/>
    </source>
</evidence>
<protein>
    <submittedName>
        <fullName evidence="9">Exo-1,4-beta-D-glucosaminidase</fullName>
    </submittedName>
</protein>
<dbReference type="InterPro" id="IPR054593">
    <property type="entry name" value="Beta-mannosidase-like_N2"/>
</dbReference>
<dbReference type="InterPro" id="IPR008979">
    <property type="entry name" value="Galactose-bd-like_sf"/>
</dbReference>
<feature type="chain" id="PRO_5008692245" evidence="4">
    <location>
        <begin position="23"/>
        <end position="869"/>
    </location>
</feature>
<dbReference type="Pfam" id="PF02836">
    <property type="entry name" value="Glyco_hydro_2_C"/>
    <property type="match status" value="1"/>
</dbReference>
<dbReference type="RefSeq" id="WP_089715388.1">
    <property type="nucleotide sequence ID" value="NZ_FMAR01000020.1"/>
</dbReference>
<evidence type="ECO:0000256" key="1">
    <source>
        <dbReference type="ARBA" id="ARBA00007401"/>
    </source>
</evidence>
<dbReference type="GO" id="GO:0004553">
    <property type="term" value="F:hydrolase activity, hydrolyzing O-glycosyl compounds"/>
    <property type="evidence" value="ECO:0007669"/>
    <property type="project" value="InterPro"/>
</dbReference>
<evidence type="ECO:0000256" key="2">
    <source>
        <dbReference type="ARBA" id="ARBA00022801"/>
    </source>
</evidence>
<dbReference type="InterPro" id="IPR006103">
    <property type="entry name" value="Glyco_hydro_2_cat"/>
</dbReference>
<dbReference type="AlphaFoldDB" id="A0A1C4G2X5"/>
<dbReference type="InterPro" id="IPR041351">
    <property type="entry name" value="Ig_GlcNase"/>
</dbReference>
<evidence type="ECO:0000259" key="6">
    <source>
        <dbReference type="Pfam" id="PF02836"/>
    </source>
</evidence>
<evidence type="ECO:0000313" key="10">
    <source>
        <dbReference type="Proteomes" id="UP000242818"/>
    </source>
</evidence>
<dbReference type="Gene3D" id="2.60.40.10">
    <property type="entry name" value="Immunoglobulins"/>
    <property type="match status" value="3"/>
</dbReference>
<keyword evidence="4" id="KW-0732">Signal</keyword>
<dbReference type="GO" id="GO:0005975">
    <property type="term" value="P:carbohydrate metabolic process"/>
    <property type="evidence" value="ECO:0007669"/>
    <property type="project" value="InterPro"/>
</dbReference>
<feature type="domain" description="Beta-mannosidase-like galactose-binding" evidence="8">
    <location>
        <begin position="56"/>
        <end position="171"/>
    </location>
</feature>
<evidence type="ECO:0000259" key="8">
    <source>
        <dbReference type="Pfam" id="PF22666"/>
    </source>
</evidence>
<feature type="domain" description="Glycoside hydrolase family 2 catalytic" evidence="6">
    <location>
        <begin position="372"/>
        <end position="493"/>
    </location>
</feature>
<reference evidence="9 10" key="1">
    <citation type="submission" date="2016-08" db="EMBL/GenBank/DDBJ databases">
        <authorList>
            <person name="Seilhamer J.J."/>
        </authorList>
    </citation>
    <scope>NUCLEOTIDE SEQUENCE [LARGE SCALE GENOMIC DNA]</scope>
    <source>
        <strain evidence="9 10">A37T2</strain>
    </source>
</reference>
<dbReference type="PANTHER" id="PTHR43536:SF1">
    <property type="entry name" value="MANNOSYLGLYCOPROTEIN ENDO-BETA-MANNOSIDASE"/>
    <property type="match status" value="1"/>
</dbReference>
<dbReference type="Gene3D" id="3.20.20.80">
    <property type="entry name" value="Glycosidases"/>
    <property type="match status" value="1"/>
</dbReference>
<evidence type="ECO:0000259" key="5">
    <source>
        <dbReference type="Pfam" id="PF00703"/>
    </source>
</evidence>
<dbReference type="SUPFAM" id="SSF49785">
    <property type="entry name" value="Galactose-binding domain-like"/>
    <property type="match status" value="1"/>
</dbReference>
<dbReference type="Pfam" id="PF00703">
    <property type="entry name" value="Glyco_hydro_2"/>
    <property type="match status" value="1"/>
</dbReference>
<dbReference type="STRING" id="1335309.GA0116948_1207"/>
<keyword evidence="3" id="KW-0326">Glycosidase</keyword>
<gene>
    <name evidence="9" type="ORF">GA0116948_1207</name>
</gene>
<dbReference type="EMBL" id="FMAR01000020">
    <property type="protein sequence ID" value="SCC62225.1"/>
    <property type="molecule type" value="Genomic_DNA"/>
</dbReference>
<dbReference type="InterPro" id="IPR006102">
    <property type="entry name" value="Ig-like_GH2"/>
</dbReference>
<accession>A0A1C4G2X5</accession>
<evidence type="ECO:0000256" key="3">
    <source>
        <dbReference type="ARBA" id="ARBA00023295"/>
    </source>
</evidence>
<dbReference type="Gene3D" id="2.60.120.260">
    <property type="entry name" value="Galactose-binding domain-like"/>
    <property type="match status" value="1"/>
</dbReference>
<dbReference type="InterPro" id="IPR043534">
    <property type="entry name" value="EBDG/EBM"/>
</dbReference>
<feature type="domain" description="Glycoside hydrolase family 2 immunoglobulin-like beta-sandwich" evidence="5">
    <location>
        <begin position="207"/>
        <end position="322"/>
    </location>
</feature>
<dbReference type="SUPFAM" id="SSF51445">
    <property type="entry name" value="(Trans)glycosidases"/>
    <property type="match status" value="1"/>
</dbReference>
<dbReference type="InterPro" id="IPR017853">
    <property type="entry name" value="GH"/>
</dbReference>
<dbReference type="Proteomes" id="UP000242818">
    <property type="component" value="Unassembled WGS sequence"/>
</dbReference>
<dbReference type="InterPro" id="IPR036156">
    <property type="entry name" value="Beta-gal/glucu_dom_sf"/>
</dbReference>
<dbReference type="Pfam" id="PF22666">
    <property type="entry name" value="Glyco_hydro_2_N2"/>
    <property type="match status" value="1"/>
</dbReference>
<feature type="signal peptide" evidence="4">
    <location>
        <begin position="1"/>
        <end position="22"/>
    </location>
</feature>
<evidence type="ECO:0000256" key="4">
    <source>
        <dbReference type="SAM" id="SignalP"/>
    </source>
</evidence>
<sequence length="869" mass="97027">MKSCFSLLFLGMLCLQSKAQQAIPVIQDKILNQHWYMQSSDSTGATDEQVAAPGFNTDKWYPARVPGTVMGGLVALGQYKDLFMSNNLEKVPDTLFAHPWWFRNTFSVPAAALKGAARLEFNGINYRASIWLNGHLLADADSVRGGFRRFTFEVGPYLKAGENILAVKVTRPGPGDPTLGFVDWNPSPPDHSLGIWRDVHLITSGAVSITQPFVAPGLDTATLNKAALTISALLTNHSKQTVTGILKGSIDGGIALSQPVSLQAGETKEVVFTPAQYKQLEISHPRIWWTQDLGKPALYHLRLSFVNGKTVEDSTRLRFGIRSVTDYFTPEGRRGYKLNGKNILIKGGGWADRMLLDADTAYEEAGMDYAVQMHLNTIRMEGFWGNNHHLYDLADEKGLLIMIGYSAGWEWSNFFGVPDDLYGAISKPEQMYIAATSWRDQVIWLRNHPSVSVWMYGSDKIPRPALEQQYIDILKKYDTTRPVLSSAQEHTSTLTGPSAVKMRGPYDYVPPDYWYIDTTLGGAFGFNTETGPGPQVPVLETLQKMIDPDSLWPVSSAWMFHAAKGDFHNLTAYDSAMDMRLGKAKDLTDYLRKAQYLNYEGMRAMYEAFETNRFKATGIIQWMYNSAWPKLWWQLYDYYLLPTGAFYGAQKANEPVHMAYDYGKHAVTVLNNTNQTTVAYTAIATGYDPKLNMIFEKQIPISGLTAQQSLSLFEIPSIAVAGNTWFLNLQLKDEKGKIVSRNFYALSTKEDVLNTKRGNWYITPISEYADLSALQELPPVKLNNTVVVTALHGQTKVSVQLSNPSSHLAFMTHVDIRNAATKEPVGPVFWSENDVTLLPGDTIILQGYVYTKDLHGQQPLVTVGGWNAN</sequence>
<dbReference type="InterPro" id="IPR013783">
    <property type="entry name" value="Ig-like_fold"/>
</dbReference>
<comment type="similarity">
    <text evidence="1">Belongs to the glycosyl hydrolase 2 family.</text>
</comment>
<dbReference type="OrthoDB" id="9801077at2"/>
<dbReference type="SUPFAM" id="SSF49303">
    <property type="entry name" value="beta-Galactosidase/glucuronidase domain"/>
    <property type="match status" value="3"/>
</dbReference>
<evidence type="ECO:0000259" key="7">
    <source>
        <dbReference type="Pfam" id="PF18368"/>
    </source>
</evidence>
<name>A0A1C4G2X5_9BACT</name>
<dbReference type="Pfam" id="PF18368">
    <property type="entry name" value="Ig_GlcNase"/>
    <property type="match status" value="1"/>
</dbReference>